<feature type="domain" description="Peptidase S49" evidence="8">
    <location>
        <begin position="373"/>
        <end position="519"/>
    </location>
</feature>
<dbReference type="InterPro" id="IPR002142">
    <property type="entry name" value="Peptidase_S49"/>
</dbReference>
<name>A0A4R3KPD5_9SPHI</name>
<dbReference type="PIRSF" id="PIRSF001217">
    <property type="entry name" value="Protease_4_SppA"/>
    <property type="match status" value="1"/>
</dbReference>
<evidence type="ECO:0000256" key="5">
    <source>
        <dbReference type="ARBA" id="ARBA00022825"/>
    </source>
</evidence>
<dbReference type="GO" id="GO:0006465">
    <property type="term" value="P:signal peptide processing"/>
    <property type="evidence" value="ECO:0007669"/>
    <property type="project" value="InterPro"/>
</dbReference>
<dbReference type="SUPFAM" id="SSF52096">
    <property type="entry name" value="ClpP/crotonase"/>
    <property type="match status" value="2"/>
</dbReference>
<sequence length="589" mass="64571">MKQFFKFMFASMLGVFFSFLLLLVFFFIFLAALFSAGAADETITLSGNTLLVASFNQNIPERTPQSPFPGLDLPGVRNVTGLNDILANIRKAESDKNIKGIYLDLSYVPEGLATIEEIRNALQKFRESGKFILAYGEVYSQTAYYLASVANKIYLHPEGALDFSGLSTDVVFFKGLLEKLEIEPQVIRVGAYKSAVEPFTEEQMSEASREQMNSYLQDLYQHFLASVATSRGISRDSLHLIADSLLVRQPSDALAYRMIDGLKYKDQVIAELKKMTGTPKENDMETVTMGAYTRAAGESSSKQGIPERIAVIYATGEIVSGEGSDFLIGSERLSRAIREARRDDEIEAIVLRVNSPGGSALASDVIWREMSLAKEEKPVVVSMGNTAASGGYYISCAAHKIVAQPNTLTGSIGVFAVIPNMQGFFNHKLGLTFDGVKTGAYSDLGTITRPLTPGEKAIVQEYINDVYADFTGHVAKGRGMTLPEVDSVARGRVWSGIGAVEAGLVDTLGGIRDALEIAAGMAGTENYRVIEYPSQKGPLEELLNNMGGNIRTWMVKQELGENYRYFETLKQLPRLSGVQALLPFEIEIR</sequence>
<evidence type="ECO:0000256" key="7">
    <source>
        <dbReference type="PIRSR" id="PIRSR001217-1"/>
    </source>
</evidence>
<comment type="caution">
    <text evidence="9">The sequence shown here is derived from an EMBL/GenBank/DDBJ whole genome shotgun (WGS) entry which is preliminary data.</text>
</comment>
<dbReference type="Pfam" id="PF01343">
    <property type="entry name" value="Peptidase_S49"/>
    <property type="match status" value="2"/>
</dbReference>
<dbReference type="GO" id="GO:0016020">
    <property type="term" value="C:membrane"/>
    <property type="evidence" value="ECO:0007669"/>
    <property type="project" value="UniProtKB-SubCell"/>
</dbReference>
<dbReference type="InterPro" id="IPR029045">
    <property type="entry name" value="ClpP/crotonase-like_dom_sf"/>
</dbReference>
<reference evidence="9 10" key="1">
    <citation type="submission" date="2019-03" db="EMBL/GenBank/DDBJ databases">
        <title>Genomic Encyclopedia of Type Strains, Phase IV (KMG-IV): sequencing the most valuable type-strain genomes for metagenomic binning, comparative biology and taxonomic classification.</title>
        <authorList>
            <person name="Goeker M."/>
        </authorList>
    </citation>
    <scope>NUCLEOTIDE SEQUENCE [LARGE SCALE GENOMIC DNA]</scope>
    <source>
        <strain evidence="9 10">DSM 21100</strain>
    </source>
</reference>
<dbReference type="EMBL" id="SMAD01000009">
    <property type="protein sequence ID" value="TCS86042.1"/>
    <property type="molecule type" value="Genomic_DNA"/>
</dbReference>
<comment type="subcellular location">
    <subcellularLocation>
        <location evidence="1">Membrane</location>
    </subcellularLocation>
</comment>
<organism evidence="9 10">
    <name type="scientific">Anseongella ginsenosidimutans</name>
    <dbReference type="NCBI Taxonomy" id="496056"/>
    <lineage>
        <taxon>Bacteria</taxon>
        <taxon>Pseudomonadati</taxon>
        <taxon>Bacteroidota</taxon>
        <taxon>Sphingobacteriia</taxon>
        <taxon>Sphingobacteriales</taxon>
        <taxon>Sphingobacteriaceae</taxon>
        <taxon>Anseongella</taxon>
    </lineage>
</organism>
<proteinExistence type="inferred from homology"/>
<evidence type="ECO:0000256" key="3">
    <source>
        <dbReference type="ARBA" id="ARBA00022670"/>
    </source>
</evidence>
<dbReference type="InterPro" id="IPR047272">
    <property type="entry name" value="S49_SppA_C"/>
</dbReference>
<dbReference type="RefSeq" id="WP_132129848.1">
    <property type="nucleotide sequence ID" value="NZ_CP042432.1"/>
</dbReference>
<dbReference type="InterPro" id="IPR047217">
    <property type="entry name" value="S49_SppA_67K_type_N"/>
</dbReference>
<dbReference type="NCBIfam" id="TIGR00705">
    <property type="entry name" value="SppA_67K"/>
    <property type="match status" value="1"/>
</dbReference>
<feature type="domain" description="Peptidase S49" evidence="8">
    <location>
        <begin position="125"/>
        <end position="275"/>
    </location>
</feature>
<evidence type="ECO:0000256" key="2">
    <source>
        <dbReference type="ARBA" id="ARBA00008683"/>
    </source>
</evidence>
<comment type="similarity">
    <text evidence="2">Belongs to the peptidase S49 family.</text>
</comment>
<dbReference type="InterPro" id="IPR004634">
    <property type="entry name" value="Pept_S49_pIV"/>
</dbReference>
<dbReference type="Proteomes" id="UP000295807">
    <property type="component" value="Unassembled WGS sequence"/>
</dbReference>
<feature type="active site" description="Nucleophile" evidence="7">
    <location>
        <position position="389"/>
    </location>
</feature>
<keyword evidence="10" id="KW-1185">Reference proteome</keyword>
<keyword evidence="6" id="KW-0472">Membrane</keyword>
<keyword evidence="3 9" id="KW-0645">Protease</keyword>
<keyword evidence="4" id="KW-0378">Hydrolase</keyword>
<evidence type="ECO:0000313" key="10">
    <source>
        <dbReference type="Proteomes" id="UP000295807"/>
    </source>
</evidence>
<evidence type="ECO:0000256" key="6">
    <source>
        <dbReference type="ARBA" id="ARBA00023136"/>
    </source>
</evidence>
<dbReference type="Gene3D" id="6.20.330.10">
    <property type="match status" value="1"/>
</dbReference>
<evidence type="ECO:0000313" key="9">
    <source>
        <dbReference type="EMBL" id="TCS86042.1"/>
    </source>
</evidence>
<dbReference type="GO" id="GO:0008236">
    <property type="term" value="F:serine-type peptidase activity"/>
    <property type="evidence" value="ECO:0007669"/>
    <property type="project" value="UniProtKB-KW"/>
</dbReference>
<dbReference type="NCBIfam" id="TIGR00706">
    <property type="entry name" value="SppA_dom"/>
    <property type="match status" value="1"/>
</dbReference>
<dbReference type="Gene3D" id="3.90.226.10">
    <property type="entry name" value="2-enoyl-CoA Hydratase, Chain A, domain 1"/>
    <property type="match status" value="2"/>
</dbReference>
<feature type="active site" description="Proton donor/acceptor" evidence="7">
    <location>
        <position position="193"/>
    </location>
</feature>
<dbReference type="CDD" id="cd07023">
    <property type="entry name" value="S49_Sppa_N_C"/>
    <property type="match status" value="1"/>
</dbReference>
<accession>A0A4R3KPD5</accession>
<dbReference type="CDD" id="cd07018">
    <property type="entry name" value="S49_SppA_67K_type"/>
    <property type="match status" value="1"/>
</dbReference>
<dbReference type="OrthoDB" id="9764363at2"/>
<evidence type="ECO:0000256" key="1">
    <source>
        <dbReference type="ARBA" id="ARBA00004370"/>
    </source>
</evidence>
<keyword evidence="5" id="KW-0720">Serine protease</keyword>
<evidence type="ECO:0000259" key="8">
    <source>
        <dbReference type="Pfam" id="PF01343"/>
    </source>
</evidence>
<protein>
    <submittedName>
        <fullName evidence="9">Protease-4</fullName>
    </submittedName>
</protein>
<gene>
    <name evidence="9" type="ORF">EDD80_10969</name>
</gene>
<dbReference type="AlphaFoldDB" id="A0A4R3KPD5"/>
<dbReference type="PANTHER" id="PTHR33209">
    <property type="entry name" value="PROTEASE 4"/>
    <property type="match status" value="1"/>
</dbReference>
<dbReference type="InterPro" id="IPR004635">
    <property type="entry name" value="Pept_S49_SppA"/>
</dbReference>
<evidence type="ECO:0000256" key="4">
    <source>
        <dbReference type="ARBA" id="ARBA00022801"/>
    </source>
</evidence>
<dbReference type="PANTHER" id="PTHR33209:SF1">
    <property type="entry name" value="PEPTIDASE S49 DOMAIN-CONTAINING PROTEIN"/>
    <property type="match status" value="1"/>
</dbReference>